<accession>A0AA88N749</accession>
<keyword evidence="1" id="KW-0812">Transmembrane</keyword>
<evidence type="ECO:0000313" key="2">
    <source>
        <dbReference type="EMBL" id="KAK2848813.1"/>
    </source>
</evidence>
<evidence type="ECO:0000313" key="3">
    <source>
        <dbReference type="Proteomes" id="UP001187415"/>
    </source>
</evidence>
<dbReference type="AlphaFoldDB" id="A0AA88N749"/>
<organism evidence="2 3">
    <name type="scientific">Channa striata</name>
    <name type="common">Snakehead murrel</name>
    <name type="synonym">Ophicephalus striatus</name>
    <dbReference type="NCBI Taxonomy" id="64152"/>
    <lineage>
        <taxon>Eukaryota</taxon>
        <taxon>Metazoa</taxon>
        <taxon>Chordata</taxon>
        <taxon>Craniata</taxon>
        <taxon>Vertebrata</taxon>
        <taxon>Euteleostomi</taxon>
        <taxon>Actinopterygii</taxon>
        <taxon>Neopterygii</taxon>
        <taxon>Teleostei</taxon>
        <taxon>Neoteleostei</taxon>
        <taxon>Acanthomorphata</taxon>
        <taxon>Anabantaria</taxon>
        <taxon>Anabantiformes</taxon>
        <taxon>Channoidei</taxon>
        <taxon>Channidae</taxon>
        <taxon>Channa</taxon>
    </lineage>
</organism>
<sequence>MSVILNSSKDRALVDPLRQIYGLLLSSSFTLCIPVAFFFFTLLNAVYFFPALGKHVCCNSQQSEPAHGGLSLRLLKLPHMDASPHGDVCVWVLLCCVDECGFSVCIVAVTTTSQATFTQQAQIASFNDFICLRI</sequence>
<feature type="transmembrane region" description="Helical" evidence="1">
    <location>
        <begin position="21"/>
        <end position="49"/>
    </location>
</feature>
<gene>
    <name evidence="2" type="ORF">Q5P01_008647</name>
</gene>
<dbReference type="Proteomes" id="UP001187415">
    <property type="component" value="Unassembled WGS sequence"/>
</dbReference>
<name>A0AA88N749_CHASR</name>
<proteinExistence type="predicted"/>
<comment type="caution">
    <text evidence="2">The sequence shown here is derived from an EMBL/GenBank/DDBJ whole genome shotgun (WGS) entry which is preliminary data.</text>
</comment>
<keyword evidence="1" id="KW-1133">Transmembrane helix</keyword>
<reference evidence="2" key="1">
    <citation type="submission" date="2023-07" db="EMBL/GenBank/DDBJ databases">
        <title>Chromosome-level Genome Assembly of Striped Snakehead (Channa striata).</title>
        <authorList>
            <person name="Liu H."/>
        </authorList>
    </citation>
    <scope>NUCLEOTIDE SEQUENCE</scope>
    <source>
        <strain evidence="2">Gz</strain>
        <tissue evidence="2">Muscle</tissue>
    </source>
</reference>
<keyword evidence="1" id="KW-0472">Membrane</keyword>
<protein>
    <submittedName>
        <fullName evidence="2">Uncharacterized protein</fullName>
    </submittedName>
</protein>
<keyword evidence="3" id="KW-1185">Reference proteome</keyword>
<evidence type="ECO:0000256" key="1">
    <source>
        <dbReference type="SAM" id="Phobius"/>
    </source>
</evidence>
<dbReference type="EMBL" id="JAUPFM010000006">
    <property type="protein sequence ID" value="KAK2848813.1"/>
    <property type="molecule type" value="Genomic_DNA"/>
</dbReference>